<evidence type="ECO:0000313" key="2">
    <source>
        <dbReference type="Proteomes" id="UP000510682"/>
    </source>
</evidence>
<keyword evidence="2" id="KW-1185">Reference proteome</keyword>
<evidence type="ECO:0000313" key="1">
    <source>
        <dbReference type="EMBL" id="QLL08404.1"/>
    </source>
</evidence>
<reference evidence="1" key="2">
    <citation type="submission" date="2020-07" db="EMBL/GenBank/DDBJ databases">
        <authorList>
            <person name="Yu X."/>
        </authorList>
    </citation>
    <scope>NUCLEOTIDE SEQUENCE [LARGE SCALE GENOMIC DNA]</scope>
    <source>
        <strain evidence="1">24T</strain>
    </source>
</reference>
<dbReference type="InterPro" id="IPR055586">
    <property type="entry name" value="DUF7162"/>
</dbReference>
<name>A0A7D6DZB6_9MYCO</name>
<sequence>MGHESVLGGTGVDVAAVRGAADRIAEAAEMVDRAVANHLSRLAFSASRAGRDHALRGEALRARLDGLAAELSQWSRAAAETAVALRAGVDRYADADLCAAARIA</sequence>
<reference evidence="1" key="1">
    <citation type="submission" date="2020-07" db="EMBL/GenBank/DDBJ databases">
        <title>Description of Mycobacterium gordonae subsp. intergordonae subsp.nov. and Mycobacterium gordonae subsp. gordonae subsp. nov.</title>
        <authorList>
            <person name="Huang H."/>
        </authorList>
    </citation>
    <scope>NUCLEOTIDE SEQUENCE [LARGE SCALE GENOMIC DNA]</scope>
    <source>
        <strain evidence="1">24T</strain>
    </source>
</reference>
<dbReference type="RefSeq" id="WP_180916991.1">
    <property type="nucleotide sequence ID" value="NZ_CP059165.1"/>
</dbReference>
<evidence type="ECO:0008006" key="3">
    <source>
        <dbReference type="Google" id="ProtNLM"/>
    </source>
</evidence>
<proteinExistence type="predicted"/>
<dbReference type="AlphaFoldDB" id="A0A7D6DZB6"/>
<protein>
    <recommendedName>
        <fullName evidence="3">ESX-1 secretion-associated protein</fullName>
    </recommendedName>
</protein>
<organism evidence="1 2">
    <name type="scientific">Mycobacterium vicinigordonae</name>
    <dbReference type="NCBI Taxonomy" id="1719132"/>
    <lineage>
        <taxon>Bacteria</taxon>
        <taxon>Bacillati</taxon>
        <taxon>Actinomycetota</taxon>
        <taxon>Actinomycetes</taxon>
        <taxon>Mycobacteriales</taxon>
        <taxon>Mycobacteriaceae</taxon>
        <taxon>Mycobacterium</taxon>
    </lineage>
</organism>
<accession>A0A7D6DZB6</accession>
<dbReference type="Proteomes" id="UP000510682">
    <property type="component" value="Chromosome"/>
</dbReference>
<gene>
    <name evidence="1" type="ORF">H0P51_05510</name>
</gene>
<dbReference type="Pfam" id="PF23721">
    <property type="entry name" value="DUF7162"/>
    <property type="match status" value="1"/>
</dbReference>
<dbReference type="KEGG" id="mgor:H0P51_05510"/>
<dbReference type="EMBL" id="CP059165">
    <property type="protein sequence ID" value="QLL08404.1"/>
    <property type="molecule type" value="Genomic_DNA"/>
</dbReference>